<name>A0A5B7HE38_PORTR</name>
<protein>
    <submittedName>
        <fullName evidence="1">Uncharacterized protein</fullName>
    </submittedName>
</protein>
<proteinExistence type="predicted"/>
<dbReference type="AlphaFoldDB" id="A0A5B7HE38"/>
<evidence type="ECO:0000313" key="1">
    <source>
        <dbReference type="EMBL" id="MPC68393.1"/>
    </source>
</evidence>
<evidence type="ECO:0000313" key="2">
    <source>
        <dbReference type="Proteomes" id="UP000324222"/>
    </source>
</evidence>
<sequence>MDKVLIRQSLHFNTTTSIVYSPSATTTTTTITTTTVVPHPLQKRCLTEDPRNSLSFGVALIRERHETDQSFRFALEFLSLKRVQ</sequence>
<accession>A0A5B7HE38</accession>
<dbReference type="EMBL" id="VSRR010027770">
    <property type="protein sequence ID" value="MPC68393.1"/>
    <property type="molecule type" value="Genomic_DNA"/>
</dbReference>
<keyword evidence="2" id="KW-1185">Reference proteome</keyword>
<gene>
    <name evidence="1" type="ORF">E2C01_062593</name>
</gene>
<reference evidence="1 2" key="1">
    <citation type="submission" date="2019-05" db="EMBL/GenBank/DDBJ databases">
        <title>Another draft genome of Portunus trituberculatus and its Hox gene families provides insights of decapod evolution.</title>
        <authorList>
            <person name="Jeong J.-H."/>
            <person name="Song I."/>
            <person name="Kim S."/>
            <person name="Choi T."/>
            <person name="Kim D."/>
            <person name="Ryu S."/>
            <person name="Kim W."/>
        </authorList>
    </citation>
    <scope>NUCLEOTIDE SEQUENCE [LARGE SCALE GENOMIC DNA]</scope>
    <source>
        <tissue evidence="1">Muscle</tissue>
    </source>
</reference>
<comment type="caution">
    <text evidence="1">The sequence shown here is derived from an EMBL/GenBank/DDBJ whole genome shotgun (WGS) entry which is preliminary data.</text>
</comment>
<organism evidence="1 2">
    <name type="scientific">Portunus trituberculatus</name>
    <name type="common">Swimming crab</name>
    <name type="synonym">Neptunus trituberculatus</name>
    <dbReference type="NCBI Taxonomy" id="210409"/>
    <lineage>
        <taxon>Eukaryota</taxon>
        <taxon>Metazoa</taxon>
        <taxon>Ecdysozoa</taxon>
        <taxon>Arthropoda</taxon>
        <taxon>Crustacea</taxon>
        <taxon>Multicrustacea</taxon>
        <taxon>Malacostraca</taxon>
        <taxon>Eumalacostraca</taxon>
        <taxon>Eucarida</taxon>
        <taxon>Decapoda</taxon>
        <taxon>Pleocyemata</taxon>
        <taxon>Brachyura</taxon>
        <taxon>Eubrachyura</taxon>
        <taxon>Portunoidea</taxon>
        <taxon>Portunidae</taxon>
        <taxon>Portuninae</taxon>
        <taxon>Portunus</taxon>
    </lineage>
</organism>
<dbReference type="Proteomes" id="UP000324222">
    <property type="component" value="Unassembled WGS sequence"/>
</dbReference>